<keyword evidence="4 8" id="KW-1003">Cell membrane</keyword>
<dbReference type="RefSeq" id="WP_173223354.1">
    <property type="nucleotide sequence ID" value="NZ_CP048104.1"/>
</dbReference>
<evidence type="ECO:0000313" key="11">
    <source>
        <dbReference type="Proteomes" id="UP000503088"/>
    </source>
</evidence>
<feature type="transmembrane region" description="Helical" evidence="9">
    <location>
        <begin position="155"/>
        <end position="179"/>
    </location>
</feature>
<keyword evidence="6 9" id="KW-1133">Transmembrane helix</keyword>
<feature type="transmembrane region" description="Helical" evidence="9">
    <location>
        <begin position="111"/>
        <end position="135"/>
    </location>
</feature>
<keyword evidence="7 8" id="KW-0472">Membrane</keyword>
<dbReference type="GO" id="GO:0032217">
    <property type="term" value="F:riboflavin transmembrane transporter activity"/>
    <property type="evidence" value="ECO:0007669"/>
    <property type="project" value="UniProtKB-UniRule"/>
</dbReference>
<feature type="transmembrane region" description="Helical" evidence="9">
    <location>
        <begin position="9"/>
        <end position="27"/>
    </location>
</feature>
<evidence type="ECO:0000313" key="10">
    <source>
        <dbReference type="EMBL" id="QKG85061.1"/>
    </source>
</evidence>
<evidence type="ECO:0000256" key="8">
    <source>
        <dbReference type="PIRNR" id="PIRNR037778"/>
    </source>
</evidence>
<evidence type="ECO:0000256" key="6">
    <source>
        <dbReference type="ARBA" id="ARBA00022989"/>
    </source>
</evidence>
<feature type="transmembrane region" description="Helical" evidence="9">
    <location>
        <begin position="47"/>
        <end position="65"/>
    </location>
</feature>
<name>A0A7D3YAS2_9BACL</name>
<evidence type="ECO:0000256" key="1">
    <source>
        <dbReference type="ARBA" id="ARBA00004651"/>
    </source>
</evidence>
<keyword evidence="3 8" id="KW-0813">Transport</keyword>
<reference evidence="10 11" key="1">
    <citation type="submission" date="2020-01" db="EMBL/GenBank/DDBJ databases">
        <authorList>
            <person name="Gulvik C.A."/>
            <person name="Batra D.G."/>
        </authorList>
    </citation>
    <scope>NUCLEOTIDE SEQUENCE [LARGE SCALE GENOMIC DNA]</scope>
    <source>
        <strain evidence="10 11">W9323</strain>
    </source>
</reference>
<dbReference type="PIRSF" id="PIRSF037778">
    <property type="entry name" value="UCP037778_transp_RibU"/>
    <property type="match status" value="1"/>
</dbReference>
<dbReference type="Pfam" id="PF12822">
    <property type="entry name" value="ECF_trnsprt"/>
    <property type="match status" value="1"/>
</dbReference>
<dbReference type="EMBL" id="CP048104">
    <property type="protein sequence ID" value="QKG85061.1"/>
    <property type="molecule type" value="Genomic_DNA"/>
</dbReference>
<accession>A0A7D3YAS2</accession>
<keyword evidence="5 9" id="KW-0812">Transmembrane</keyword>
<dbReference type="AlphaFoldDB" id="A0A7D3YAS2"/>
<evidence type="ECO:0000256" key="3">
    <source>
        <dbReference type="ARBA" id="ARBA00022448"/>
    </source>
</evidence>
<proteinExistence type="inferred from homology"/>
<evidence type="ECO:0000256" key="5">
    <source>
        <dbReference type="ARBA" id="ARBA00022692"/>
    </source>
</evidence>
<dbReference type="Proteomes" id="UP000503088">
    <property type="component" value="Chromosome"/>
</dbReference>
<dbReference type="PANTHER" id="PTHR38438:SF1">
    <property type="entry name" value="RIBOFLAVIN TRANSPORTER RIBU"/>
    <property type="match status" value="1"/>
</dbReference>
<comment type="subcellular location">
    <subcellularLocation>
        <location evidence="1">Cell membrane</location>
        <topology evidence="1">Multi-pass membrane protein</topology>
    </subcellularLocation>
</comment>
<evidence type="ECO:0000256" key="2">
    <source>
        <dbReference type="ARBA" id="ARBA00005540"/>
    </source>
</evidence>
<dbReference type="PANTHER" id="PTHR38438">
    <property type="entry name" value="RIBOFLAVIN TRANSPORTER RIBU"/>
    <property type="match status" value="1"/>
</dbReference>
<protein>
    <recommendedName>
        <fullName evidence="8">Riboflavin transporter</fullName>
    </recommendedName>
</protein>
<gene>
    <name evidence="10" type="ORF">GXN76_11685</name>
</gene>
<organism evidence="10 11">
    <name type="scientific">Kroppenstedtia pulmonis</name>
    <dbReference type="NCBI Taxonomy" id="1380685"/>
    <lineage>
        <taxon>Bacteria</taxon>
        <taxon>Bacillati</taxon>
        <taxon>Bacillota</taxon>
        <taxon>Bacilli</taxon>
        <taxon>Bacillales</taxon>
        <taxon>Thermoactinomycetaceae</taxon>
        <taxon>Kroppenstedtia</taxon>
    </lineage>
</organism>
<sequence length="192" mass="21091">MADKHVKTSRLTMVALLSSIAFIIQYLDFPIPPFPTFLKVDFSEVPALFAGLMFGPWAGVIVQLLKNTLHYLFTGSEAGIPINQIANFIAGSIFVLLTVGLSRKISGPKGLLIGLSVATMAMALLMAVANYLIILPAYAYLINWTVQGPEKTALVLYWIAPFNLVKGLLIGVAFLPLYYRLKPKLSHRLSPR</sequence>
<comment type="similarity">
    <text evidence="2 8">Belongs to the prokaryotic riboflavin transporter (P-RFT) (TC 2.A.87) family.</text>
</comment>
<evidence type="ECO:0000256" key="4">
    <source>
        <dbReference type="ARBA" id="ARBA00022475"/>
    </source>
</evidence>
<dbReference type="InterPro" id="IPR024529">
    <property type="entry name" value="ECF_trnsprt_substrate-spec"/>
</dbReference>
<dbReference type="KEGG" id="kpul:GXN76_11685"/>
<dbReference type="Gene3D" id="1.10.1760.20">
    <property type="match status" value="1"/>
</dbReference>
<evidence type="ECO:0000256" key="9">
    <source>
        <dbReference type="SAM" id="Phobius"/>
    </source>
</evidence>
<keyword evidence="11" id="KW-1185">Reference proteome</keyword>
<dbReference type="GO" id="GO:0005886">
    <property type="term" value="C:plasma membrane"/>
    <property type="evidence" value="ECO:0007669"/>
    <property type="project" value="UniProtKB-SubCell"/>
</dbReference>
<dbReference type="InterPro" id="IPR025720">
    <property type="entry name" value="RibU"/>
</dbReference>
<evidence type="ECO:0000256" key="7">
    <source>
        <dbReference type="ARBA" id="ARBA00023136"/>
    </source>
</evidence>
<comment type="function">
    <text evidence="8">Probably a riboflavin-binding protein that interacts with the energy-coupling factor (ECF) ABC-transporter complex.</text>
</comment>